<accession>A0A8H3TSJ7</accession>
<dbReference type="SUPFAM" id="SSF49764">
    <property type="entry name" value="HSP20-like chaperones"/>
    <property type="match status" value="1"/>
</dbReference>
<evidence type="ECO:0000256" key="5">
    <source>
        <dbReference type="ARBA" id="ARBA00023242"/>
    </source>
</evidence>
<comment type="caution">
    <text evidence="7">The sequence shown here is derived from an EMBL/GenBank/DDBJ whole genome shotgun (WGS) entry which is preliminary data.</text>
</comment>
<dbReference type="GO" id="GO:0005634">
    <property type="term" value="C:nucleus"/>
    <property type="evidence" value="ECO:0007669"/>
    <property type="project" value="UniProtKB-SubCell"/>
</dbReference>
<protein>
    <recommendedName>
        <fullName evidence="3">NudC domain-containing protein 1</fullName>
    </recommendedName>
</protein>
<sequence length="621" mass="67167">MFTPNPSLGFPHFESYRLAQGIKTTCVPITANAQPYVRNGDAFGRKELKARACLGRVDACGEGAVYVDAEGRVVVMTLKREGDGMTVLSESIATLAMPVSSAKGQTMPTVVAASTDVYVASAGDGILSVIKRNGSEPHVEEYTVQDFPTFEVRGVRPLEEDASSWQVVVSRTVRSMEGKMDVSFDVGAVNITSSADTSTGERKLVPVWTLHGAEPVEYVRWNTEAGKWIVGAAEAFTTRLPTHDTADEAVLDQENKDTEEAYTWTQTHDSVTITFDLTFPPSSTDSTRFDPQADVLVLIGADTLTLRFPERDVKEKSPILSPAQKSFLRSTTAGRDWWDQVRAGRGQSAWTFEWIDGGRGKLVVRLEKENEGVRWASVFAPQDGEQVDELLSEAQVKEAAERMARWDVPEGGSDKEQEGLRTAVVDDEVEDDDFDDDPAFSGAVGDASSGAHAGTRWVLTKVRNGDDLIGPAIAQILSTEFVGCSVIAKSHLDGLVFAPTSDGWNHIATNPALAFVLASKRDTQYVRHIRTARGAVVCAFESTQADGTGGNVYVYWPVEETGERTKNGKSAAKVAKQAVAKFVLAGVGALLGVAEVEVDGQPVVVGLGERAWCLLEGLQDR</sequence>
<name>A0A8H3TSJ7_9TREE</name>
<reference evidence="7" key="1">
    <citation type="submission" date="2020-07" db="EMBL/GenBank/DDBJ databases">
        <title>Draft Genome Sequence of a Deep-Sea Yeast, Naganishia (Cryptococcus) liquefaciens strain N6.</title>
        <authorList>
            <person name="Han Y.W."/>
            <person name="Kajitani R."/>
            <person name="Morimoto H."/>
            <person name="Parhat M."/>
            <person name="Tsubouchi H."/>
            <person name="Bakenova O."/>
            <person name="Ogata M."/>
            <person name="Argunhan B."/>
            <person name="Aoki R."/>
            <person name="Kajiwara S."/>
            <person name="Itoh T."/>
            <person name="Iwasaki H."/>
        </authorList>
    </citation>
    <scope>NUCLEOTIDE SEQUENCE</scope>
    <source>
        <strain evidence="7">N6</strain>
    </source>
</reference>
<comment type="subcellular location">
    <subcellularLocation>
        <location evidence="2">Cytoplasm</location>
    </subcellularLocation>
    <subcellularLocation>
        <location evidence="1">Nucleus</location>
    </subcellularLocation>
</comment>
<dbReference type="InterPro" id="IPR008978">
    <property type="entry name" value="HSP20-like_chaperone"/>
</dbReference>
<evidence type="ECO:0000256" key="2">
    <source>
        <dbReference type="ARBA" id="ARBA00004496"/>
    </source>
</evidence>
<dbReference type="InterPro" id="IPR007052">
    <property type="entry name" value="CS_dom"/>
</dbReference>
<evidence type="ECO:0000259" key="6">
    <source>
        <dbReference type="PROSITE" id="PS51203"/>
    </source>
</evidence>
<dbReference type="InterPro" id="IPR037895">
    <property type="entry name" value="NUDCD1"/>
</dbReference>
<gene>
    <name evidence="7" type="ORF">NliqN6_2262</name>
</gene>
<dbReference type="OrthoDB" id="428655at2759"/>
<evidence type="ECO:0000313" key="8">
    <source>
        <dbReference type="Proteomes" id="UP000620104"/>
    </source>
</evidence>
<dbReference type="PANTHER" id="PTHR21664">
    <property type="entry name" value="CHRONIC MYELOGENOUS LEUKEMIA TUMOR ANTIGEN 66"/>
    <property type="match status" value="1"/>
</dbReference>
<keyword evidence="4" id="KW-0963">Cytoplasm</keyword>
<dbReference type="GO" id="GO:0005737">
    <property type="term" value="C:cytoplasm"/>
    <property type="evidence" value="ECO:0007669"/>
    <property type="project" value="UniProtKB-SubCell"/>
</dbReference>
<keyword evidence="8" id="KW-1185">Reference proteome</keyword>
<dbReference type="PANTHER" id="PTHR21664:SF1">
    <property type="entry name" value="NUDC DOMAIN-CONTAINING PROTEIN 1"/>
    <property type="match status" value="1"/>
</dbReference>
<dbReference type="PROSITE" id="PS51203">
    <property type="entry name" value="CS"/>
    <property type="match status" value="1"/>
</dbReference>
<proteinExistence type="predicted"/>
<dbReference type="AlphaFoldDB" id="A0A8H3TSJ7"/>
<evidence type="ECO:0000256" key="3">
    <source>
        <dbReference type="ARBA" id="ARBA00018915"/>
    </source>
</evidence>
<dbReference type="EMBL" id="BLZA01000016">
    <property type="protein sequence ID" value="GHJ85860.1"/>
    <property type="molecule type" value="Genomic_DNA"/>
</dbReference>
<organism evidence="7 8">
    <name type="scientific">Naganishia liquefaciens</name>
    <dbReference type="NCBI Taxonomy" id="104408"/>
    <lineage>
        <taxon>Eukaryota</taxon>
        <taxon>Fungi</taxon>
        <taxon>Dikarya</taxon>
        <taxon>Basidiomycota</taxon>
        <taxon>Agaricomycotina</taxon>
        <taxon>Tremellomycetes</taxon>
        <taxon>Filobasidiales</taxon>
        <taxon>Filobasidiaceae</taxon>
        <taxon>Naganishia</taxon>
    </lineage>
</organism>
<evidence type="ECO:0000256" key="1">
    <source>
        <dbReference type="ARBA" id="ARBA00004123"/>
    </source>
</evidence>
<evidence type="ECO:0000256" key="4">
    <source>
        <dbReference type="ARBA" id="ARBA00022490"/>
    </source>
</evidence>
<dbReference type="Gene3D" id="2.60.40.790">
    <property type="match status" value="1"/>
</dbReference>
<evidence type="ECO:0000313" key="7">
    <source>
        <dbReference type="EMBL" id="GHJ85860.1"/>
    </source>
</evidence>
<dbReference type="Proteomes" id="UP000620104">
    <property type="component" value="Unassembled WGS sequence"/>
</dbReference>
<feature type="domain" description="CS" evidence="6">
    <location>
        <begin position="257"/>
        <end position="379"/>
    </location>
</feature>
<keyword evidence="5" id="KW-0539">Nucleus</keyword>